<dbReference type="Proteomes" id="UP000078046">
    <property type="component" value="Unassembled WGS sequence"/>
</dbReference>
<name>A0A177ANA4_9BILA</name>
<dbReference type="EMBL" id="LWCA01003313">
    <property type="protein sequence ID" value="OAF63536.1"/>
    <property type="molecule type" value="Genomic_DNA"/>
</dbReference>
<keyword evidence="2" id="KW-1185">Reference proteome</keyword>
<proteinExistence type="predicted"/>
<accession>A0A177ANA4</accession>
<feature type="non-terminal residue" evidence="1">
    <location>
        <position position="78"/>
    </location>
</feature>
<comment type="caution">
    <text evidence="1">The sequence shown here is derived from an EMBL/GenBank/DDBJ whole genome shotgun (WGS) entry which is preliminary data.</text>
</comment>
<dbReference type="AlphaFoldDB" id="A0A177ANA4"/>
<gene>
    <name evidence="1" type="ORF">A3Q56_08755</name>
</gene>
<feature type="non-terminal residue" evidence="1">
    <location>
        <position position="1"/>
    </location>
</feature>
<sequence>RAIKALQAWILGIRQTGLEECCTFIADTFIHCWLNATACKNIASYHQSLYSAVTGFPSCILPQRHAYTSIPFLNVVMT</sequence>
<evidence type="ECO:0000313" key="1">
    <source>
        <dbReference type="EMBL" id="OAF63536.1"/>
    </source>
</evidence>
<protein>
    <submittedName>
        <fullName evidence="1">Uncharacterized protein</fullName>
    </submittedName>
</protein>
<reference evidence="1 2" key="1">
    <citation type="submission" date="2016-04" db="EMBL/GenBank/DDBJ databases">
        <title>The genome of Intoshia linei affirms orthonectids as highly simplified spiralians.</title>
        <authorList>
            <person name="Mikhailov K.V."/>
            <person name="Slusarev G.S."/>
            <person name="Nikitin M.A."/>
            <person name="Logacheva M.D."/>
            <person name="Penin A."/>
            <person name="Aleoshin V."/>
            <person name="Panchin Y.V."/>
        </authorList>
    </citation>
    <scope>NUCLEOTIDE SEQUENCE [LARGE SCALE GENOMIC DNA]</scope>
    <source>
        <strain evidence="1">Intl2013</strain>
        <tissue evidence="1">Whole animal</tissue>
    </source>
</reference>
<evidence type="ECO:0000313" key="2">
    <source>
        <dbReference type="Proteomes" id="UP000078046"/>
    </source>
</evidence>
<organism evidence="1 2">
    <name type="scientific">Intoshia linei</name>
    <dbReference type="NCBI Taxonomy" id="1819745"/>
    <lineage>
        <taxon>Eukaryota</taxon>
        <taxon>Metazoa</taxon>
        <taxon>Spiralia</taxon>
        <taxon>Lophotrochozoa</taxon>
        <taxon>Mesozoa</taxon>
        <taxon>Orthonectida</taxon>
        <taxon>Rhopaluridae</taxon>
        <taxon>Intoshia</taxon>
    </lineage>
</organism>